<evidence type="ECO:0000313" key="12">
    <source>
        <dbReference type="EMBL" id="ARM19788.1"/>
    </source>
</evidence>
<evidence type="ECO:0000256" key="9">
    <source>
        <dbReference type="SAM" id="MobiDB-lite"/>
    </source>
</evidence>
<dbReference type="SUPFAM" id="SSF47113">
    <property type="entry name" value="Histone-fold"/>
    <property type="match status" value="1"/>
</dbReference>
<dbReference type="GeneID" id="94839340"/>
<feature type="domain" description="Core Histone H2A/H2B/H3" evidence="10">
    <location>
        <begin position="27"/>
        <end position="106"/>
    </location>
</feature>
<evidence type="ECO:0000313" key="17">
    <source>
        <dbReference type="EMBL" id="ARM19899.1"/>
    </source>
</evidence>
<keyword evidence="4 8" id="KW-0158">Chromosome</keyword>
<dbReference type="EMBL" id="KX579667">
    <property type="protein sequence ID" value="ARM19899.1"/>
    <property type="molecule type" value="Genomic_DNA"/>
</dbReference>
<dbReference type="GO" id="GO:0005634">
    <property type="term" value="C:nucleus"/>
    <property type="evidence" value="ECO:0007669"/>
    <property type="project" value="UniProtKB-SubCell"/>
</dbReference>
<dbReference type="VEuPathDB" id="TrichDB:TRFO_25903"/>
<evidence type="ECO:0000313" key="28">
    <source>
        <dbReference type="EMBL" id="OHT03061.1"/>
    </source>
</evidence>
<evidence type="ECO:0000256" key="7">
    <source>
        <dbReference type="ARBA" id="ARBA00023269"/>
    </source>
</evidence>
<dbReference type="EMBL" id="KX579518">
    <property type="protein sequence ID" value="ARM19752.1"/>
    <property type="molecule type" value="Genomic_DNA"/>
</dbReference>
<dbReference type="EMBL" id="KX579677">
    <property type="protein sequence ID" value="ARM19909.1"/>
    <property type="molecule type" value="Genomic_DNA"/>
</dbReference>
<dbReference type="OrthoDB" id="10254238at2759"/>
<dbReference type="EMBL" id="MLAK01000926">
    <property type="protein sequence ID" value="OHT01061.1"/>
    <property type="molecule type" value="Genomic_DNA"/>
</dbReference>
<accession>A0A1J4J820</accession>
<evidence type="ECO:0000256" key="8">
    <source>
        <dbReference type="RuleBase" id="RU000451"/>
    </source>
</evidence>
<dbReference type="EMBL" id="KX579709">
    <property type="protein sequence ID" value="ARM19941.1"/>
    <property type="molecule type" value="Genomic_DNA"/>
</dbReference>
<dbReference type="InterPro" id="IPR000558">
    <property type="entry name" value="Histone_H2B"/>
</dbReference>
<evidence type="ECO:0000313" key="27">
    <source>
        <dbReference type="EMBL" id="OHT02648.1"/>
    </source>
</evidence>
<dbReference type="GeneID" id="94843034"/>
<evidence type="ECO:0000313" key="20">
    <source>
        <dbReference type="EMBL" id="ARM19941.1"/>
    </source>
</evidence>
<evidence type="ECO:0000256" key="1">
    <source>
        <dbReference type="ARBA" id="ARBA00004123"/>
    </source>
</evidence>
<dbReference type="VEuPathDB" id="TrichDB:TRFO_07741"/>
<dbReference type="GeneID" id="94824910"/>
<dbReference type="RefSeq" id="XP_068359268.1">
    <property type="nucleotide sequence ID" value="XM_068504636.1"/>
</dbReference>
<dbReference type="AlphaFoldDB" id="A0A1J4J820"/>
<reference evidence="21 30" key="2">
    <citation type="submission" date="2016-10" db="EMBL/GenBank/DDBJ databases">
        <authorList>
            <person name="Benchimol M."/>
            <person name="Almeida L.G."/>
            <person name="Vasconcelos A.T."/>
            <person name="Perreira-Neves A."/>
            <person name="Rosa I.A."/>
            <person name="Tasca T."/>
            <person name="Bogo M.R."/>
            <person name="de Souza W."/>
        </authorList>
    </citation>
    <scope>NUCLEOTIDE SEQUENCE [LARGE SCALE GENOMIC DNA]</scope>
    <source>
        <strain evidence="21 30">K</strain>
    </source>
</reference>
<dbReference type="GO" id="GO:0030527">
    <property type="term" value="F:structural constituent of chromatin"/>
    <property type="evidence" value="ECO:0007669"/>
    <property type="project" value="InterPro"/>
</dbReference>
<evidence type="ECO:0000313" key="30">
    <source>
        <dbReference type="Proteomes" id="UP000179807"/>
    </source>
</evidence>
<dbReference type="RefSeq" id="XP_068350450.1">
    <property type="nucleotide sequence ID" value="XM_068510869.1"/>
</dbReference>
<reference evidence="11" key="1">
    <citation type="submission" date="2016-07" db="EMBL/GenBank/DDBJ databases">
        <authorList>
            <person name="Rosa I.A."/>
            <person name="Brigido M.C."/>
            <person name="Santos E.O."/>
            <person name="Almeida L.G.P."/>
            <person name="Zingalli R.B."/>
            <person name="Vasconcelos A.T.R."/>
            <person name="Souza W."/>
            <person name="Benchimol M."/>
        </authorList>
    </citation>
    <scope>NUCLEOTIDE SEQUENCE</scope>
    <source>
        <strain evidence="15">12620</strain>
        <strain evidence="11">1621</strain>
        <strain evidence="16">25903</strain>
        <strain evidence="17">29620</strain>
        <strain evidence="18">32136</strain>
        <strain evidence="19">36508</strain>
        <strain evidence="20">38559</strain>
        <strain evidence="12">7084</strain>
        <strain evidence="13">7328</strain>
        <strain evidence="14">7741</strain>
    </source>
</reference>
<dbReference type="Proteomes" id="UP000179807">
    <property type="component" value="Unassembled WGS sequence"/>
</dbReference>
<dbReference type="EMBL" id="MLAK01000928">
    <property type="protein sequence ID" value="OHT00974.1"/>
    <property type="molecule type" value="Genomic_DNA"/>
</dbReference>
<dbReference type="VEuPathDB" id="TrichDB:TRFO_32136"/>
<dbReference type="VEuPathDB" id="TrichDB:TRFO_07328"/>
<evidence type="ECO:0000256" key="6">
    <source>
        <dbReference type="ARBA" id="ARBA00023242"/>
    </source>
</evidence>
<dbReference type="Gene3D" id="1.10.20.10">
    <property type="entry name" value="Histone, subunit A"/>
    <property type="match status" value="1"/>
</dbReference>
<dbReference type="RefSeq" id="XP_068356197.1">
    <property type="nucleotide sequence ID" value="XM_068506881.1"/>
</dbReference>
<dbReference type="InterPro" id="IPR009072">
    <property type="entry name" value="Histone-fold"/>
</dbReference>
<keyword evidence="30" id="KW-1185">Reference proteome</keyword>
<dbReference type="FunFam" id="1.10.20.10:FF:000043">
    <property type="entry name" value="Histone H2B"/>
    <property type="match status" value="1"/>
</dbReference>
<evidence type="ECO:0000313" key="23">
    <source>
        <dbReference type="EMBL" id="OHT00771.1"/>
    </source>
</evidence>
<dbReference type="EMBL" id="KX579556">
    <property type="protein sequence ID" value="ARM19790.1"/>
    <property type="molecule type" value="Genomic_DNA"/>
</dbReference>
<dbReference type="EMBL" id="KX579587">
    <property type="protein sequence ID" value="ARM19820.1"/>
    <property type="molecule type" value="Genomic_DNA"/>
</dbReference>
<dbReference type="InterPro" id="IPR007125">
    <property type="entry name" value="H2A/H2B/H3"/>
</dbReference>
<dbReference type="RefSeq" id="XP_068348479.1">
    <property type="nucleotide sequence ID" value="XM_068512114.1"/>
</dbReference>
<dbReference type="VEuPathDB" id="TrichDB:TRFO_01621"/>
<dbReference type="GeneID" id="94828572"/>
<sequence length="130" mass="14212">MSSKKPASKQPTEKKPAVEGETGEAAAAAKDKKLRHKKRSETFSSYIFKVLKQVHPDIGISNKAMMVMNSFVTDIFERIAQEGARLVDMNDRNTLGSREIQTAVRLVLPGDLAKHAVSEGGKAVAKFNAE</sequence>
<evidence type="ECO:0000313" key="16">
    <source>
        <dbReference type="EMBL" id="ARM19887.1"/>
    </source>
</evidence>
<reference evidence="11" key="3">
    <citation type="journal article" date="2017" name="Biol. Cell">
        <title>The costa of trichomonads: A complex macromolecular cytoskeleton structure made of uncommon proteins.</title>
        <authorList>
            <person name="de Andrade Rosa I."/>
            <person name="Brigido M.C."/>
            <person name="de Oliveira Santos E."/>
            <person name="Gonzaga L."/>
            <person name="Zingali R.B."/>
            <person name="de Vasconcelos A.T."/>
            <person name="de Souza W."/>
            <person name="Benchimol M."/>
        </authorList>
    </citation>
    <scope>NUCLEOTIDE SEQUENCE</scope>
    <source>
        <strain evidence="15">12620</strain>
        <strain evidence="11">1621</strain>
        <strain evidence="16">25903</strain>
        <strain evidence="17">29620</strain>
        <strain evidence="18">32136</strain>
        <strain evidence="19">36508</strain>
        <strain evidence="20">38559</strain>
        <strain evidence="12">7084</strain>
        <strain evidence="13">7328</strain>
        <strain evidence="14">7741</strain>
    </source>
</reference>
<dbReference type="EMBL" id="MLAK01000882">
    <property type="protein sequence ID" value="OHT02122.1"/>
    <property type="molecule type" value="Genomic_DNA"/>
</dbReference>
<dbReference type="RefSeq" id="XP_068354197.1">
    <property type="nucleotide sequence ID" value="XM_068490206.1"/>
</dbReference>
<dbReference type="GeneID" id="94841585"/>
<dbReference type="EMBL" id="KX579560">
    <property type="protein sequence ID" value="ARM19794.1"/>
    <property type="molecule type" value="Genomic_DNA"/>
</dbReference>
<evidence type="ECO:0000256" key="2">
    <source>
        <dbReference type="ARBA" id="ARBA00004286"/>
    </source>
</evidence>
<evidence type="ECO:0000313" key="19">
    <source>
        <dbReference type="EMBL" id="ARM19931.1"/>
    </source>
</evidence>
<evidence type="ECO:0000256" key="5">
    <source>
        <dbReference type="ARBA" id="ARBA00023125"/>
    </source>
</evidence>
<dbReference type="EMBL" id="KX579554">
    <property type="protein sequence ID" value="ARM19788.1"/>
    <property type="molecule type" value="Genomic_DNA"/>
</dbReference>
<dbReference type="PRINTS" id="PR00621">
    <property type="entry name" value="HISTONEH2B"/>
</dbReference>
<dbReference type="EMBL" id="MLAK01000938">
    <property type="protein sequence ID" value="OHT00771.1"/>
    <property type="molecule type" value="Genomic_DNA"/>
</dbReference>
<dbReference type="GeneID" id="94845573"/>
<organism evidence="21 30">
    <name type="scientific">Tritrichomonas foetus</name>
    <dbReference type="NCBI Taxonomy" id="1144522"/>
    <lineage>
        <taxon>Eukaryota</taxon>
        <taxon>Metamonada</taxon>
        <taxon>Parabasalia</taxon>
        <taxon>Tritrichomonadida</taxon>
        <taxon>Tritrichomonadidae</taxon>
        <taxon>Tritrichomonas</taxon>
    </lineage>
</organism>
<comment type="similarity">
    <text evidence="3 8">Belongs to the histone H2B family.</text>
</comment>
<evidence type="ECO:0000313" key="26">
    <source>
        <dbReference type="EMBL" id="OHT02122.1"/>
    </source>
</evidence>
<dbReference type="EMBL" id="MLAK01001252">
    <property type="protein sequence ID" value="OHS95342.1"/>
    <property type="molecule type" value="Genomic_DNA"/>
</dbReference>
<comment type="subcellular location">
    <subcellularLocation>
        <location evidence="2">Chromosome</location>
    </subcellularLocation>
    <subcellularLocation>
        <location evidence="1 8">Nucleus</location>
    </subcellularLocation>
</comment>
<comment type="subunit">
    <text evidence="8">The nucleosome is a histone octamer containing two molecules each of H2A, H2B, H3 and H4 assembled in one H3-H4 heterotetramer and two H2A-H2B heterodimers. The octamer wraps approximately 147 bp of DNA.</text>
</comment>
<dbReference type="EMBL" id="KX579699">
    <property type="protein sequence ID" value="ARM19931.1"/>
    <property type="molecule type" value="Genomic_DNA"/>
</dbReference>
<evidence type="ECO:0000313" key="11">
    <source>
        <dbReference type="EMBL" id="ARM19752.1"/>
    </source>
</evidence>
<evidence type="ECO:0000256" key="3">
    <source>
        <dbReference type="ARBA" id="ARBA00006846"/>
    </source>
</evidence>
<keyword evidence="7 8" id="KW-0544">Nucleosome core</keyword>
<feature type="region of interest" description="Disordered" evidence="9">
    <location>
        <begin position="1"/>
        <end position="39"/>
    </location>
</feature>
<dbReference type="EMBL" id="MLAK01000841">
    <property type="protein sequence ID" value="OHT03061.1"/>
    <property type="molecule type" value="Genomic_DNA"/>
</dbReference>
<evidence type="ECO:0000313" key="22">
    <source>
        <dbReference type="EMBL" id="OHS97313.1"/>
    </source>
</evidence>
<dbReference type="GO" id="GO:0000786">
    <property type="term" value="C:nucleosome"/>
    <property type="evidence" value="ECO:0007669"/>
    <property type="project" value="UniProtKB-KW"/>
</dbReference>
<dbReference type="GeneID" id="94846818"/>
<dbReference type="EMBL" id="KX579655">
    <property type="protein sequence ID" value="ARM19887.1"/>
    <property type="molecule type" value="Genomic_DNA"/>
</dbReference>
<evidence type="ECO:0000313" key="21">
    <source>
        <dbReference type="EMBL" id="OHS95342.1"/>
    </source>
</evidence>
<keyword evidence="5 8" id="KW-0238">DNA-binding</keyword>
<dbReference type="InterPro" id="IPR055333">
    <property type="entry name" value="HISTONE_H2B_site"/>
</dbReference>
<dbReference type="PROSITE" id="PS00357">
    <property type="entry name" value="HISTONE_H2B"/>
    <property type="match status" value="1"/>
</dbReference>
<protein>
    <recommendedName>
        <fullName evidence="8">Histone H2B</fullName>
    </recommendedName>
</protein>
<dbReference type="VEuPathDB" id="TrichDB:TRFO_07084"/>
<dbReference type="RefSeq" id="XP_068354110.1">
    <property type="nucleotide sequence ID" value="XM_068508330.1"/>
</dbReference>
<dbReference type="VEuPathDB" id="TrichDB:TRFO_29620"/>
<evidence type="ECO:0000313" key="29">
    <source>
        <dbReference type="EMBL" id="OHT06132.1"/>
    </source>
</evidence>
<dbReference type="RefSeq" id="XP_068355784.1">
    <property type="nucleotide sequence ID" value="XM_068493487.1"/>
</dbReference>
<dbReference type="VEuPathDB" id="TrichDB:TRFO_36508"/>
<dbReference type="SMART" id="SM00427">
    <property type="entry name" value="H2B"/>
    <property type="match status" value="1"/>
</dbReference>
<dbReference type="RefSeq" id="XP_068353907.1">
    <property type="nucleotide sequence ID" value="XM_068493868.1"/>
</dbReference>
<name>A0A1J4J820_9EUKA</name>
<evidence type="ECO:0000313" key="13">
    <source>
        <dbReference type="EMBL" id="ARM19790.1"/>
    </source>
</evidence>
<evidence type="ECO:0000313" key="14">
    <source>
        <dbReference type="EMBL" id="ARM19794.1"/>
    </source>
</evidence>
<dbReference type="VEuPathDB" id="TrichDB:TRFO_38559"/>
<dbReference type="Pfam" id="PF00125">
    <property type="entry name" value="Histone"/>
    <property type="match status" value="1"/>
</dbReference>
<dbReference type="EMBL" id="MLAK01000735">
    <property type="protein sequence ID" value="OHT06132.1"/>
    <property type="molecule type" value="Genomic_DNA"/>
</dbReference>
<evidence type="ECO:0000313" key="15">
    <source>
        <dbReference type="EMBL" id="ARM19820.1"/>
    </source>
</evidence>
<dbReference type="GeneID" id="94828191"/>
<keyword evidence="6 8" id="KW-0539">Nucleus</keyword>
<evidence type="ECO:0000313" key="24">
    <source>
        <dbReference type="EMBL" id="OHT00974.1"/>
    </source>
</evidence>
<dbReference type="EMBL" id="MLAK01000860">
    <property type="protein sequence ID" value="OHT02648.1"/>
    <property type="molecule type" value="Genomic_DNA"/>
</dbReference>
<dbReference type="GO" id="GO:0046982">
    <property type="term" value="F:protein heterodimerization activity"/>
    <property type="evidence" value="ECO:0007669"/>
    <property type="project" value="InterPro"/>
</dbReference>
<dbReference type="RefSeq" id="XP_068355258.1">
    <property type="nucleotide sequence ID" value="XM_068493612.1"/>
</dbReference>
<dbReference type="PANTHER" id="PTHR23428">
    <property type="entry name" value="HISTONE H2B"/>
    <property type="match status" value="1"/>
</dbReference>
<dbReference type="EMBL" id="MLAK01001124">
    <property type="protein sequence ID" value="OHS97313.1"/>
    <property type="molecule type" value="Genomic_DNA"/>
</dbReference>
<evidence type="ECO:0000256" key="4">
    <source>
        <dbReference type="ARBA" id="ARBA00022454"/>
    </source>
</evidence>
<evidence type="ECO:0000313" key="25">
    <source>
        <dbReference type="EMBL" id="OHT01061.1"/>
    </source>
</evidence>
<dbReference type="CDD" id="cd22910">
    <property type="entry name" value="HFD_H2B"/>
    <property type="match status" value="1"/>
</dbReference>
<evidence type="ECO:0000313" key="18">
    <source>
        <dbReference type="EMBL" id="ARM19909.1"/>
    </source>
</evidence>
<dbReference type="GO" id="GO:0003677">
    <property type="term" value="F:DNA binding"/>
    <property type="evidence" value="ECO:0007669"/>
    <property type="project" value="UniProtKB-KW"/>
</dbReference>
<gene>
    <name evidence="21" type="primary">HTB1</name>
    <name evidence="25" type="ORF">TRFO_01621</name>
    <name evidence="27" type="ORF">TRFO_07084</name>
    <name evidence="26" type="ORF">TRFO_07328</name>
    <name evidence="23" type="ORF">TRFO_07741</name>
    <name evidence="29" type="ORF">TRFO_25903</name>
    <name evidence="28" type="ORF">TRFO_29620</name>
    <name evidence="24" type="ORF">TRFO_32136</name>
    <name evidence="22" type="ORF">TRFO_36508</name>
    <name evidence="21" type="ORF">TRFO_38559</name>
</gene>
<evidence type="ECO:0000259" key="10">
    <source>
        <dbReference type="Pfam" id="PF00125"/>
    </source>
</evidence>
<dbReference type="GeneID" id="94828316"/>
<proteinExistence type="inferred from homology"/>